<dbReference type="Pfam" id="PF00395">
    <property type="entry name" value="SLH"/>
    <property type="match status" value="3"/>
</dbReference>
<accession>A0ABW4PW78</accession>
<organism evidence="3 4">
    <name type="scientific">Brachybacterium rhamnosum</name>
    <dbReference type="NCBI Taxonomy" id="173361"/>
    <lineage>
        <taxon>Bacteria</taxon>
        <taxon>Bacillati</taxon>
        <taxon>Actinomycetota</taxon>
        <taxon>Actinomycetes</taxon>
        <taxon>Micrococcales</taxon>
        <taxon>Dermabacteraceae</taxon>
        <taxon>Brachybacterium</taxon>
    </lineage>
</organism>
<keyword evidence="4" id="KW-1185">Reference proteome</keyword>
<reference evidence="4" key="1">
    <citation type="journal article" date="2019" name="Int. J. Syst. Evol. Microbiol.">
        <title>The Global Catalogue of Microorganisms (GCM) 10K type strain sequencing project: providing services to taxonomists for standard genome sequencing and annotation.</title>
        <authorList>
            <consortium name="The Broad Institute Genomics Platform"/>
            <consortium name="The Broad Institute Genome Sequencing Center for Infectious Disease"/>
            <person name="Wu L."/>
            <person name="Ma J."/>
        </authorList>
    </citation>
    <scope>NUCLEOTIDE SEQUENCE [LARGE SCALE GENOMIC DNA]</scope>
    <source>
        <strain evidence="4">JCM 11650</strain>
    </source>
</reference>
<dbReference type="EMBL" id="JBHUFL010000002">
    <property type="protein sequence ID" value="MFD1834698.1"/>
    <property type="molecule type" value="Genomic_DNA"/>
</dbReference>
<dbReference type="SUPFAM" id="SSF63829">
    <property type="entry name" value="Calcium-dependent phosphotriesterase"/>
    <property type="match status" value="1"/>
</dbReference>
<evidence type="ECO:0000313" key="4">
    <source>
        <dbReference type="Proteomes" id="UP001597280"/>
    </source>
</evidence>
<dbReference type="PANTHER" id="PTHR35399">
    <property type="entry name" value="SLR8030 PROTEIN"/>
    <property type="match status" value="1"/>
</dbReference>
<evidence type="ECO:0000313" key="3">
    <source>
        <dbReference type="EMBL" id="MFD1834698.1"/>
    </source>
</evidence>
<dbReference type="PROSITE" id="PS51272">
    <property type="entry name" value="SLH"/>
    <property type="match status" value="3"/>
</dbReference>
<dbReference type="PROSITE" id="PS51318">
    <property type="entry name" value="TAT"/>
    <property type="match status" value="1"/>
</dbReference>
<dbReference type="InterPro" id="IPR001119">
    <property type="entry name" value="SLH_dom"/>
</dbReference>
<protein>
    <submittedName>
        <fullName evidence="3">Alkaline phosphatase PhoX</fullName>
    </submittedName>
</protein>
<feature type="domain" description="SLH" evidence="2">
    <location>
        <begin position="672"/>
        <end position="733"/>
    </location>
</feature>
<gene>
    <name evidence="3" type="ORF">ACFSDA_06360</name>
</gene>
<feature type="region of interest" description="Disordered" evidence="1">
    <location>
        <begin position="493"/>
        <end position="513"/>
    </location>
</feature>
<evidence type="ECO:0000259" key="2">
    <source>
        <dbReference type="PROSITE" id="PS51272"/>
    </source>
</evidence>
<comment type="caution">
    <text evidence="3">The sequence shown here is derived from an EMBL/GenBank/DDBJ whole genome shotgun (WGS) entry which is preliminary data.</text>
</comment>
<feature type="domain" description="SLH" evidence="2">
    <location>
        <begin position="798"/>
        <end position="859"/>
    </location>
</feature>
<dbReference type="InterPro" id="IPR008557">
    <property type="entry name" value="PhoX"/>
</dbReference>
<feature type="compositionally biased region" description="Basic and acidic residues" evidence="1">
    <location>
        <begin position="499"/>
        <end position="513"/>
    </location>
</feature>
<proteinExistence type="predicted"/>
<dbReference type="Proteomes" id="UP001597280">
    <property type="component" value="Unassembled WGS sequence"/>
</dbReference>
<dbReference type="InterPro" id="IPR006311">
    <property type="entry name" value="TAT_signal"/>
</dbReference>
<sequence>MALIDLPLLMKDHVRGKRSAVTCALKCGNACTKETCNSSHNDYFRDVVSGVLSRRLLLGGTAAGALAIGVAGTTGGLGGMAPAAAAPKGSKLDFEAIAPVDYTQDSFVVPEGFSWHPVISWGAKLWSDAPDFDWNAQSGEAQARQFGYNNDYTEIQEIPNSSGKRALMFVNHEYTNENIMFPDSTDAKTLAEVTLAAHGLTVVELKRDSRTAPYAPVVDSEYNRRFLSDTEYDFTGPAVGSDLLKTSQFPKGRHTEGTFGNCSGGLTPWGTLLSGEENFNGYFRTAGTSAEDKRYGLGENDLARGWQEIDPRFDATTEGLENSVNHFGWIVEVDPWDPSSTPRKHTSLGRFKHEGANVIVAENGKVVAYSGDDERFDYLYKFVSEGYYEEGNKKHNMTLLESGDLYVAKFSGNSPASEIDGTGDLPSDGAFDGSGEWLPLVVAGESKVEGMSVEEVLVHTRLAADKVGPTKMDRCEDVEPSLSSRRVYVACTNNSNRGTDGKAGPDEANPRTENRDGHVVEIDEKGDQTSTTFAWNLLLVCGDPETDQGTYFGGYPAEKVSPISCPDNLAFDSVGNLWISTDGAPDGIGYNDGLFRVTLEGDERGRVEQFASMPAQAETCGPIVRDKDRTAFVSVQHPGEDGTFDEPTSMFPEYDGGTGPKPTVVQILPTTSTSPFTDVKPGQEHYEAIVWAWDNQIAKGFPDGTFRPTTPVNRDAMAAFLHRLAGAPKVTPPRSEPFTDVKKGQEHYDAIIWAFQNGIAEGWGDGTFRPTQSITRDAMAAFVYRYAGSPDVAAPSKAPFTDVKPSRKFAKEIAWLKDQGISTGWSDGTFRPSNPMNRDATAAFLYRMRQEKQIAFKAG</sequence>
<evidence type="ECO:0000256" key="1">
    <source>
        <dbReference type="SAM" id="MobiDB-lite"/>
    </source>
</evidence>
<dbReference type="PANTHER" id="PTHR35399:SF2">
    <property type="entry name" value="DUF839 DOMAIN-CONTAINING PROTEIN"/>
    <property type="match status" value="1"/>
</dbReference>
<dbReference type="Pfam" id="PF05787">
    <property type="entry name" value="PhoX"/>
    <property type="match status" value="1"/>
</dbReference>
<dbReference type="RefSeq" id="WP_377827276.1">
    <property type="nucleotide sequence ID" value="NZ_BAAAIS010000002.1"/>
</dbReference>
<name>A0ABW4PW78_9MICO</name>
<feature type="domain" description="SLH" evidence="2">
    <location>
        <begin position="734"/>
        <end position="797"/>
    </location>
</feature>